<evidence type="ECO:0000313" key="2">
    <source>
        <dbReference type="EMBL" id="QDV28301.1"/>
    </source>
</evidence>
<dbReference type="KEGG" id="peh:Spb1_01640"/>
<feature type="domain" description="GH15-like" evidence="1">
    <location>
        <begin position="45"/>
        <end position="218"/>
    </location>
</feature>
<dbReference type="EMBL" id="CP036299">
    <property type="protein sequence ID" value="QDV28301.1"/>
    <property type="molecule type" value="Genomic_DNA"/>
</dbReference>
<accession>A0A518GI74</accession>
<reference evidence="2 3" key="1">
    <citation type="submission" date="2019-02" db="EMBL/GenBank/DDBJ databases">
        <title>Deep-cultivation of Planctomycetes and their phenomic and genomic characterization uncovers novel biology.</title>
        <authorList>
            <person name="Wiegand S."/>
            <person name="Jogler M."/>
            <person name="Boedeker C."/>
            <person name="Pinto D."/>
            <person name="Vollmers J."/>
            <person name="Rivas-Marin E."/>
            <person name="Kohn T."/>
            <person name="Peeters S.H."/>
            <person name="Heuer A."/>
            <person name="Rast P."/>
            <person name="Oberbeckmann S."/>
            <person name="Bunk B."/>
            <person name="Jeske O."/>
            <person name="Meyerdierks A."/>
            <person name="Storesund J.E."/>
            <person name="Kallscheuer N."/>
            <person name="Luecker S."/>
            <person name="Lage O.M."/>
            <person name="Pohl T."/>
            <person name="Merkel B.J."/>
            <person name="Hornburger P."/>
            <person name="Mueller R.-W."/>
            <person name="Bruemmer F."/>
            <person name="Labrenz M."/>
            <person name="Spormann A.M."/>
            <person name="Op den Camp H."/>
            <person name="Overmann J."/>
            <person name="Amann R."/>
            <person name="Jetten M.S.M."/>
            <person name="Mascher T."/>
            <person name="Medema M.H."/>
            <person name="Devos D.P."/>
            <person name="Kaster A.-K."/>
            <person name="Ovreas L."/>
            <person name="Rohde M."/>
            <person name="Galperin M.Y."/>
            <person name="Jogler C."/>
        </authorList>
    </citation>
    <scope>NUCLEOTIDE SEQUENCE [LARGE SCALE GENOMIC DNA]</scope>
    <source>
        <strain evidence="2 3">Spb1</strain>
    </source>
</reference>
<keyword evidence="2" id="KW-0378">Hydrolase</keyword>
<dbReference type="GO" id="GO:0016787">
    <property type="term" value="F:hydrolase activity"/>
    <property type="evidence" value="ECO:0007669"/>
    <property type="project" value="UniProtKB-KW"/>
</dbReference>
<organism evidence="2 3">
    <name type="scientific">Planctopirus ephydatiae</name>
    <dbReference type="NCBI Taxonomy" id="2528019"/>
    <lineage>
        <taxon>Bacteria</taxon>
        <taxon>Pseudomonadati</taxon>
        <taxon>Planctomycetota</taxon>
        <taxon>Planctomycetia</taxon>
        <taxon>Planctomycetales</taxon>
        <taxon>Planctomycetaceae</taxon>
        <taxon>Planctopirus</taxon>
    </lineage>
</organism>
<dbReference type="SUPFAM" id="SSF48208">
    <property type="entry name" value="Six-hairpin glycosidases"/>
    <property type="match status" value="1"/>
</dbReference>
<dbReference type="RefSeq" id="WP_145294315.1">
    <property type="nucleotide sequence ID" value="NZ_CP036299.1"/>
</dbReference>
<dbReference type="OrthoDB" id="5605254at2"/>
<evidence type="ECO:0000259" key="1">
    <source>
        <dbReference type="Pfam" id="PF00723"/>
    </source>
</evidence>
<dbReference type="Gene3D" id="1.50.10.10">
    <property type="match status" value="1"/>
</dbReference>
<name>A0A518GI74_9PLAN</name>
<dbReference type="InterPro" id="IPR011613">
    <property type="entry name" value="GH15-like"/>
</dbReference>
<proteinExistence type="predicted"/>
<gene>
    <name evidence="2" type="ORF">Spb1_01640</name>
</gene>
<dbReference type="InterPro" id="IPR012341">
    <property type="entry name" value="6hp_glycosidase-like_sf"/>
</dbReference>
<keyword evidence="3" id="KW-1185">Reference proteome</keyword>
<evidence type="ECO:0000313" key="3">
    <source>
        <dbReference type="Proteomes" id="UP000315349"/>
    </source>
</evidence>
<dbReference type="Proteomes" id="UP000315349">
    <property type="component" value="Chromosome"/>
</dbReference>
<dbReference type="Pfam" id="PF00723">
    <property type="entry name" value="Glyco_hydro_15"/>
    <property type="match status" value="1"/>
</dbReference>
<dbReference type="GO" id="GO:0005975">
    <property type="term" value="P:carbohydrate metabolic process"/>
    <property type="evidence" value="ECO:0007669"/>
    <property type="project" value="InterPro"/>
</dbReference>
<dbReference type="InterPro" id="IPR008928">
    <property type="entry name" value="6-hairpin_glycosidase_sf"/>
</dbReference>
<dbReference type="AlphaFoldDB" id="A0A518GI74"/>
<protein>
    <submittedName>
        <fullName evidence="2">Glycosyl hydrolases family 15</fullName>
    </submittedName>
</protein>
<sequence length="442" mass="49803">MPAPAPAQTLLPEIAAILPASINDTWTHGQVKAVEDLLIEQGTFHFPRLETGLFAAATSVADDFHLTGYQNVWVRDNVHVAHGHFLWGEQAIAVQDVQALLAFFATQKQRLANMIEGRTTPDQIQQRPHIRFNGRTLTENSESWSHAQNDALGYFLWLTSKLATTGQLELSIEQAALLNEFPHYFQAIDYTTDEDSGHWEEERKVEASSIGVVVAALKLWAVILDEHPQFRTAGRGATSEFCSQLVHRGEDALARILPYECRQENSRKVRAVDAALLFLIWPLQVTTEPMARTIVANVTEQLAGPYGIRRYLGDSYWCADYRTLVSAEKRSTDYSEDQSARDQLLKKGFEAQWCLFDPIISIIAGEWYRTHGQPEDLALQKFHLLRALTQLTLPESRFGPYKCPESYFCEAGSYIPNDITPLLWTQANLRLALVGMLQSLSS</sequence>